<name>A0AA38XW45_9EURO</name>
<dbReference type="PANTHER" id="PTHR43205:SF7">
    <property type="entry name" value="PROSTAGLANDIN REDUCTASE 1"/>
    <property type="match status" value="1"/>
</dbReference>
<dbReference type="PANTHER" id="PTHR43205">
    <property type="entry name" value="PROSTAGLANDIN REDUCTASE"/>
    <property type="match status" value="1"/>
</dbReference>
<dbReference type="InterPro" id="IPR036291">
    <property type="entry name" value="NAD(P)-bd_dom_sf"/>
</dbReference>
<dbReference type="Pfam" id="PF00107">
    <property type="entry name" value="ADH_zinc_N"/>
    <property type="match status" value="1"/>
</dbReference>
<protein>
    <recommendedName>
        <fullName evidence="2">Enoyl reductase (ER) domain-containing protein</fullName>
    </recommendedName>
</protein>
<feature type="domain" description="Enoyl reductase (ER)" evidence="2">
    <location>
        <begin position="51"/>
        <end position="367"/>
    </location>
</feature>
<dbReference type="InterPro" id="IPR011032">
    <property type="entry name" value="GroES-like_sf"/>
</dbReference>
<evidence type="ECO:0000256" key="1">
    <source>
        <dbReference type="ARBA" id="ARBA00023002"/>
    </source>
</evidence>
<reference evidence="3" key="1">
    <citation type="submission" date="2022-10" db="EMBL/GenBank/DDBJ databases">
        <title>Culturing micro-colonial fungi from biological soil crusts in the Mojave desert and describing Neophaeococcomyces mojavensis, and introducing the new genera and species Taxawa tesnikishii.</title>
        <authorList>
            <person name="Kurbessoian T."/>
            <person name="Stajich J.E."/>
        </authorList>
    </citation>
    <scope>NUCLEOTIDE SEQUENCE</scope>
    <source>
        <strain evidence="3">TK_35</strain>
    </source>
</reference>
<dbReference type="SUPFAM" id="SSF50129">
    <property type="entry name" value="GroES-like"/>
    <property type="match status" value="2"/>
</dbReference>
<comment type="caution">
    <text evidence="3">The sequence shown here is derived from an EMBL/GenBank/DDBJ whole genome shotgun (WGS) entry which is preliminary data.</text>
</comment>
<proteinExistence type="predicted"/>
<dbReference type="SUPFAM" id="SSF51735">
    <property type="entry name" value="NAD(P)-binding Rossmann-fold domains"/>
    <property type="match status" value="1"/>
</dbReference>
<dbReference type="InterPro" id="IPR020843">
    <property type="entry name" value="ER"/>
</dbReference>
<dbReference type="InterPro" id="IPR013149">
    <property type="entry name" value="ADH-like_C"/>
</dbReference>
<dbReference type="CDD" id="cd05288">
    <property type="entry name" value="PGDH"/>
    <property type="match status" value="1"/>
</dbReference>
<evidence type="ECO:0000259" key="2">
    <source>
        <dbReference type="SMART" id="SM00829"/>
    </source>
</evidence>
<dbReference type="AlphaFoldDB" id="A0AA38XW45"/>
<accession>A0AA38XW45</accession>
<dbReference type="Pfam" id="PF16884">
    <property type="entry name" value="ADH_N_2"/>
    <property type="match status" value="1"/>
</dbReference>
<dbReference type="InterPro" id="IPR041694">
    <property type="entry name" value="ADH_N_2"/>
</dbReference>
<gene>
    <name evidence="3" type="ORF">H2204_010548</name>
</gene>
<dbReference type="InterPro" id="IPR045010">
    <property type="entry name" value="MDR_fam"/>
</dbReference>
<dbReference type="Gene3D" id="3.90.180.10">
    <property type="entry name" value="Medium-chain alcohol dehydrogenases, catalytic domain"/>
    <property type="match status" value="1"/>
</dbReference>
<dbReference type="FunFam" id="3.40.50.720:FF:000121">
    <property type="entry name" value="Prostaglandin reductase 2"/>
    <property type="match status" value="1"/>
</dbReference>
<keyword evidence="1" id="KW-0560">Oxidoreductase</keyword>
<dbReference type="GO" id="GO:0016628">
    <property type="term" value="F:oxidoreductase activity, acting on the CH-CH group of donors, NAD or NADP as acceptor"/>
    <property type="evidence" value="ECO:0007669"/>
    <property type="project" value="InterPro"/>
</dbReference>
<dbReference type="EMBL" id="JAPDRN010000089">
    <property type="protein sequence ID" value="KAJ9625302.1"/>
    <property type="molecule type" value="Genomic_DNA"/>
</dbReference>
<dbReference type="Gene3D" id="3.40.50.720">
    <property type="entry name" value="NAD(P)-binding Rossmann-like Domain"/>
    <property type="match status" value="1"/>
</dbReference>
<evidence type="ECO:0000313" key="3">
    <source>
        <dbReference type="EMBL" id="KAJ9625302.1"/>
    </source>
</evidence>
<dbReference type="SMART" id="SM00829">
    <property type="entry name" value="PKS_ER"/>
    <property type="match status" value="1"/>
</dbReference>
<sequence>MERCFHGAHEGGARRTVAVLLPTLPAAEPLDMSDSTTRIVLASRPQGAPVAANFRLEQVPLPALAPGQVLLRNRYLSLDPYMRGRMDDGPSYAPPVAVDAVMEGQTVAEVLQSQAPGLAVGELVLAPGGWQTHAVVAGDAISRRLDPAGLPLSTALGVYGMPGFTAYSSLIEIGKLQPGETLVVAAASGPVGATVAQLAKLQGARVVAIAGGEAKRAYLETLGVDVALDHRASGFAEQLRAAVPDGIDVYFENVGGHVLDAVLPLLNDFARIPVCGTIATYNARGVAHPGPDRLPALFSQILRQRLTVRGFIVHDFKHLWPDFERDMPQWLRDGRIQYREDVVQGLENAPEAFFGLLQGRNFGKLVVKLD</sequence>
<organism evidence="3">
    <name type="scientific">Knufia peltigerae</name>
    <dbReference type="NCBI Taxonomy" id="1002370"/>
    <lineage>
        <taxon>Eukaryota</taxon>
        <taxon>Fungi</taxon>
        <taxon>Dikarya</taxon>
        <taxon>Ascomycota</taxon>
        <taxon>Pezizomycotina</taxon>
        <taxon>Eurotiomycetes</taxon>
        <taxon>Chaetothyriomycetidae</taxon>
        <taxon>Chaetothyriales</taxon>
        <taxon>Trichomeriaceae</taxon>
        <taxon>Knufia</taxon>
    </lineage>
</organism>